<dbReference type="EMBL" id="CAJNOQ010001509">
    <property type="protein sequence ID" value="CAF0899941.1"/>
    <property type="molecule type" value="Genomic_DNA"/>
</dbReference>
<keyword evidence="1" id="KW-0472">Membrane</keyword>
<accession>A0A813ZID8</accession>
<name>A0A813ZID8_9BILA</name>
<dbReference type="EMBL" id="CAJNOK010000661">
    <property type="protein sequence ID" value="CAF0767610.1"/>
    <property type="molecule type" value="Genomic_DNA"/>
</dbReference>
<comment type="caution">
    <text evidence="3">The sequence shown here is derived from an EMBL/GenBank/DDBJ whole genome shotgun (WGS) entry which is preliminary data.</text>
</comment>
<proteinExistence type="predicted"/>
<organism evidence="3 6">
    <name type="scientific">Didymodactylos carnosus</name>
    <dbReference type="NCBI Taxonomy" id="1234261"/>
    <lineage>
        <taxon>Eukaryota</taxon>
        <taxon>Metazoa</taxon>
        <taxon>Spiralia</taxon>
        <taxon>Gnathifera</taxon>
        <taxon>Rotifera</taxon>
        <taxon>Eurotatoria</taxon>
        <taxon>Bdelloidea</taxon>
        <taxon>Philodinida</taxon>
        <taxon>Philodinidae</taxon>
        <taxon>Didymodactylos</taxon>
    </lineage>
</organism>
<keyword evidence="6" id="KW-1185">Reference proteome</keyword>
<gene>
    <name evidence="3" type="ORF">GPM918_LOCUS8581</name>
    <name evidence="2" type="ORF">OVA965_LOCUS2904</name>
    <name evidence="5" type="ORF">SRO942_LOCUS8581</name>
    <name evidence="4" type="ORF">TMI583_LOCUS2903</name>
</gene>
<evidence type="ECO:0000313" key="6">
    <source>
        <dbReference type="Proteomes" id="UP000663829"/>
    </source>
</evidence>
<dbReference type="Proteomes" id="UP000677228">
    <property type="component" value="Unassembled WGS sequence"/>
</dbReference>
<evidence type="ECO:0000313" key="3">
    <source>
        <dbReference type="EMBL" id="CAF0899941.1"/>
    </source>
</evidence>
<evidence type="ECO:0000313" key="5">
    <source>
        <dbReference type="EMBL" id="CAF3682589.1"/>
    </source>
</evidence>
<keyword evidence="1" id="KW-0812">Transmembrane</keyword>
<dbReference type="EMBL" id="CAJOBC010001509">
    <property type="protein sequence ID" value="CAF3682589.1"/>
    <property type="molecule type" value="Genomic_DNA"/>
</dbReference>
<evidence type="ECO:0000313" key="4">
    <source>
        <dbReference type="EMBL" id="CAF3548104.1"/>
    </source>
</evidence>
<dbReference type="Proteomes" id="UP000681722">
    <property type="component" value="Unassembled WGS sequence"/>
</dbReference>
<reference evidence="3" key="1">
    <citation type="submission" date="2021-02" db="EMBL/GenBank/DDBJ databases">
        <authorList>
            <person name="Nowell W R."/>
        </authorList>
    </citation>
    <scope>NUCLEOTIDE SEQUENCE</scope>
</reference>
<evidence type="ECO:0000313" key="2">
    <source>
        <dbReference type="EMBL" id="CAF0767610.1"/>
    </source>
</evidence>
<sequence length="365" mass="42614">MHFDISLIIFLLFEIRPCIMYNIFRLMFIIKFISCDYDEKSFMSLIDYNRGNYSNLILSCPHGGFLGTNITTLQKLPNAGCFNNTLGRCVYTERDCLRLDINDTLIYHLDARCVTERISTSQMFYLTLAIADKYKNLTKHYPYTILNKATRQYLDPAEDLLMGTFLLESATRLYMDYHRLIAMSKENIKSQYRYGLMIEFVFHKYSQTIYLGYGYDYNELKLRNFNLSKSTIMELLVRKVDPISVIIGNQSLGHFLQLAGFQHVIPSLSKQYSDDSNVKYRPSTYSTEIHSCKTLGGRINSILFSYPIERLRSHNLNTEASWIAQAIYNFINANDMKLLSSNAYFIQSMNYFLCFCIFTFILFST</sequence>
<dbReference type="AlphaFoldDB" id="A0A813ZID8"/>
<keyword evidence="1" id="KW-1133">Transmembrane helix</keyword>
<dbReference type="Proteomes" id="UP000663829">
    <property type="component" value="Unassembled WGS sequence"/>
</dbReference>
<protein>
    <submittedName>
        <fullName evidence="3">Uncharacterized protein</fullName>
    </submittedName>
</protein>
<dbReference type="EMBL" id="CAJOBA010000661">
    <property type="protein sequence ID" value="CAF3548104.1"/>
    <property type="molecule type" value="Genomic_DNA"/>
</dbReference>
<feature type="transmembrane region" description="Helical" evidence="1">
    <location>
        <begin position="344"/>
        <end position="363"/>
    </location>
</feature>
<dbReference type="OrthoDB" id="10009734at2759"/>
<evidence type="ECO:0000256" key="1">
    <source>
        <dbReference type="SAM" id="Phobius"/>
    </source>
</evidence>
<dbReference type="Proteomes" id="UP000682733">
    <property type="component" value="Unassembled WGS sequence"/>
</dbReference>